<dbReference type="EMBL" id="BSFP01000053">
    <property type="protein sequence ID" value="GLL05142.1"/>
    <property type="molecule type" value="Genomic_DNA"/>
</dbReference>
<dbReference type="AlphaFoldDB" id="A0A9W6NQI2"/>
<evidence type="ECO:0000313" key="2">
    <source>
        <dbReference type="EMBL" id="GLL05142.1"/>
    </source>
</evidence>
<dbReference type="Pfam" id="PF04471">
    <property type="entry name" value="Mrr_cat"/>
    <property type="match status" value="1"/>
</dbReference>
<name>A0A9W6NQI2_9ACTN</name>
<protein>
    <recommendedName>
        <fullName evidence="1">Restriction endonuclease type IV Mrr domain-containing protein</fullName>
    </recommendedName>
</protein>
<dbReference type="InterPro" id="IPR007560">
    <property type="entry name" value="Restrct_endonuc_IV_Mrr"/>
</dbReference>
<gene>
    <name evidence="2" type="ORF">GCM10017581_068890</name>
</gene>
<evidence type="ECO:0000259" key="1">
    <source>
        <dbReference type="Pfam" id="PF04471"/>
    </source>
</evidence>
<organism evidence="2 3">
    <name type="scientific">Dactylosporangium matsuzakiense</name>
    <dbReference type="NCBI Taxonomy" id="53360"/>
    <lineage>
        <taxon>Bacteria</taxon>
        <taxon>Bacillati</taxon>
        <taxon>Actinomycetota</taxon>
        <taxon>Actinomycetes</taxon>
        <taxon>Micromonosporales</taxon>
        <taxon>Micromonosporaceae</taxon>
        <taxon>Dactylosporangium</taxon>
    </lineage>
</organism>
<evidence type="ECO:0000313" key="3">
    <source>
        <dbReference type="Proteomes" id="UP001143480"/>
    </source>
</evidence>
<comment type="caution">
    <text evidence="2">The sequence shown here is derived from an EMBL/GenBank/DDBJ whole genome shotgun (WGS) entry which is preliminary data.</text>
</comment>
<keyword evidence="3" id="KW-1185">Reference proteome</keyword>
<reference evidence="2" key="2">
    <citation type="submission" date="2023-01" db="EMBL/GenBank/DDBJ databases">
        <authorList>
            <person name="Sun Q."/>
            <person name="Evtushenko L."/>
        </authorList>
    </citation>
    <scope>NUCLEOTIDE SEQUENCE</scope>
    <source>
        <strain evidence="2">VKM Ac-1321</strain>
    </source>
</reference>
<dbReference type="Gene3D" id="3.40.1350.10">
    <property type="match status" value="1"/>
</dbReference>
<feature type="domain" description="Restriction endonuclease type IV Mrr" evidence="1">
    <location>
        <begin position="37"/>
        <end position="121"/>
    </location>
</feature>
<reference evidence="2" key="1">
    <citation type="journal article" date="2014" name="Int. J. Syst. Evol. Microbiol.">
        <title>Complete genome sequence of Corynebacterium casei LMG S-19264T (=DSM 44701T), isolated from a smear-ripened cheese.</title>
        <authorList>
            <consortium name="US DOE Joint Genome Institute (JGI-PGF)"/>
            <person name="Walter F."/>
            <person name="Albersmeier A."/>
            <person name="Kalinowski J."/>
            <person name="Ruckert C."/>
        </authorList>
    </citation>
    <scope>NUCLEOTIDE SEQUENCE</scope>
    <source>
        <strain evidence="2">VKM Ac-1321</strain>
    </source>
</reference>
<proteinExistence type="predicted"/>
<dbReference type="SUPFAM" id="SSF52980">
    <property type="entry name" value="Restriction endonuclease-like"/>
    <property type="match status" value="1"/>
</dbReference>
<dbReference type="Proteomes" id="UP001143480">
    <property type="component" value="Unassembled WGS sequence"/>
</dbReference>
<dbReference type="InterPro" id="IPR011856">
    <property type="entry name" value="tRNA_endonuc-like_dom_sf"/>
</dbReference>
<dbReference type="GO" id="GO:0004519">
    <property type="term" value="F:endonuclease activity"/>
    <property type="evidence" value="ECO:0007669"/>
    <property type="project" value="InterPro"/>
</dbReference>
<accession>A0A9W6NQI2</accession>
<dbReference type="RefSeq" id="WP_271189814.1">
    <property type="nucleotide sequence ID" value="NZ_BSFP01000053.1"/>
</dbReference>
<dbReference type="GO" id="GO:0009307">
    <property type="term" value="P:DNA restriction-modification system"/>
    <property type="evidence" value="ECO:0007669"/>
    <property type="project" value="InterPro"/>
</dbReference>
<sequence length="280" mass="30596">MSDYRDYENGVADVLAFLAGSSAVVERNVMLPGRSGKRRQVDVTVGGRFSGLTQQFMIVDCKRWKSAVDIKDVESFIGMVNDVGADIGLLMTTVGVTDGGWQRARQERGLTVGVMTVEDLRAWSPPGTVFLDLRIPADRRTDAERALRNPGFRVADAGYIPDSVLDVTIQVFRHYGVYPPPVEVQEQHIALAHDTLRRIGVEPVHVAHGITNQGGTPAHRWLEVTAYGMPTGFKIVAADEAEAAQGLDNFSPLFAQSGIPRAALSLIRPDGWPFPKLFGL</sequence>
<dbReference type="GO" id="GO:0003677">
    <property type="term" value="F:DNA binding"/>
    <property type="evidence" value="ECO:0007669"/>
    <property type="project" value="InterPro"/>
</dbReference>
<dbReference type="InterPro" id="IPR011335">
    <property type="entry name" value="Restrct_endonuc-II-like"/>
</dbReference>